<dbReference type="Pfam" id="PF02954">
    <property type="entry name" value="HTH_8"/>
    <property type="match status" value="1"/>
</dbReference>
<reference evidence="10 11" key="1">
    <citation type="submission" date="2007-08" db="EMBL/GenBank/DDBJ databases">
        <title>Complete sequence of Shewanella sediminis HAW-EB3.</title>
        <authorList>
            <consortium name="US DOE Joint Genome Institute"/>
            <person name="Copeland A."/>
            <person name="Lucas S."/>
            <person name="Lapidus A."/>
            <person name="Barry K."/>
            <person name="Glavina del Rio T."/>
            <person name="Dalin E."/>
            <person name="Tice H."/>
            <person name="Pitluck S."/>
            <person name="Chertkov O."/>
            <person name="Brettin T."/>
            <person name="Bruce D."/>
            <person name="Detter J.C."/>
            <person name="Han C."/>
            <person name="Schmutz J."/>
            <person name="Larimer F."/>
            <person name="Land M."/>
            <person name="Hauser L."/>
            <person name="Kyrpides N."/>
            <person name="Kim E."/>
            <person name="Zhao J.-S."/>
            <person name="Richardson P."/>
        </authorList>
    </citation>
    <scope>NUCLEOTIDE SEQUENCE [LARGE SCALE GENOMIC DNA]</scope>
    <source>
        <strain evidence="10 11">HAW-EB3</strain>
    </source>
</reference>
<evidence type="ECO:0000256" key="3">
    <source>
        <dbReference type="ARBA" id="ARBA00023015"/>
    </source>
</evidence>
<dbReference type="PANTHER" id="PTHR32071">
    <property type="entry name" value="TRANSCRIPTIONAL REGULATORY PROTEIN"/>
    <property type="match status" value="1"/>
</dbReference>
<keyword evidence="1" id="KW-0547">Nucleotide-binding</keyword>
<dbReference type="Pfam" id="PF00158">
    <property type="entry name" value="Sigma54_activat"/>
    <property type="match status" value="1"/>
</dbReference>
<dbReference type="PRINTS" id="PR01590">
    <property type="entry name" value="HTHFIS"/>
</dbReference>
<dbReference type="CDD" id="cd00009">
    <property type="entry name" value="AAA"/>
    <property type="match status" value="1"/>
</dbReference>
<dbReference type="InterPro" id="IPR003593">
    <property type="entry name" value="AAA+_ATPase"/>
</dbReference>
<dbReference type="AlphaFoldDB" id="A8FZQ0"/>
<dbReference type="SUPFAM" id="SSF52540">
    <property type="entry name" value="P-loop containing nucleoside triphosphate hydrolases"/>
    <property type="match status" value="1"/>
</dbReference>
<dbReference type="GO" id="GO:0043565">
    <property type="term" value="F:sequence-specific DNA binding"/>
    <property type="evidence" value="ECO:0007669"/>
    <property type="project" value="InterPro"/>
</dbReference>
<dbReference type="InterPro" id="IPR001789">
    <property type="entry name" value="Sig_transdc_resp-reg_receiver"/>
</dbReference>
<keyword evidence="3" id="KW-0805">Transcription regulation</keyword>
<feature type="region of interest" description="Disordered" evidence="7">
    <location>
        <begin position="400"/>
        <end position="456"/>
    </location>
</feature>
<accession>A8FZQ0</accession>
<gene>
    <name evidence="10" type="ordered locus">Ssed_3719</name>
</gene>
<dbReference type="KEGG" id="sse:Ssed_3719"/>
<keyword evidence="5" id="KW-0804">Transcription</keyword>
<dbReference type="PROSITE" id="PS00688">
    <property type="entry name" value="SIGMA54_INTERACT_3"/>
    <property type="match status" value="1"/>
</dbReference>
<feature type="compositionally biased region" description="Basic and acidic residues" evidence="7">
    <location>
        <begin position="400"/>
        <end position="423"/>
    </location>
</feature>
<dbReference type="InterPro" id="IPR025944">
    <property type="entry name" value="Sigma_54_int_dom_CS"/>
</dbReference>
<protein>
    <submittedName>
        <fullName evidence="10">Two component, sigma54 specific, transcriptional regulator, fis family</fullName>
    </submittedName>
</protein>
<dbReference type="Pfam" id="PF25601">
    <property type="entry name" value="AAA_lid_14"/>
    <property type="match status" value="1"/>
</dbReference>
<dbReference type="Proteomes" id="UP000002015">
    <property type="component" value="Chromosome"/>
</dbReference>
<keyword evidence="11" id="KW-1185">Reference proteome</keyword>
<dbReference type="GO" id="GO:0000160">
    <property type="term" value="P:phosphorelay signal transduction system"/>
    <property type="evidence" value="ECO:0007669"/>
    <property type="project" value="InterPro"/>
</dbReference>
<dbReference type="SUPFAM" id="SSF52172">
    <property type="entry name" value="CheY-like"/>
    <property type="match status" value="1"/>
</dbReference>
<evidence type="ECO:0000256" key="6">
    <source>
        <dbReference type="PROSITE-ProRule" id="PRU00169"/>
    </source>
</evidence>
<dbReference type="PROSITE" id="PS50110">
    <property type="entry name" value="RESPONSE_REGULATORY"/>
    <property type="match status" value="1"/>
</dbReference>
<name>A8FZQ0_SHESH</name>
<dbReference type="Gene3D" id="1.10.10.60">
    <property type="entry name" value="Homeodomain-like"/>
    <property type="match status" value="1"/>
</dbReference>
<dbReference type="GO" id="GO:0005524">
    <property type="term" value="F:ATP binding"/>
    <property type="evidence" value="ECO:0007669"/>
    <property type="project" value="UniProtKB-KW"/>
</dbReference>
<dbReference type="InterPro" id="IPR025943">
    <property type="entry name" value="Sigma_54_int_dom_ATP-bd_2"/>
</dbReference>
<dbReference type="Pfam" id="PF00072">
    <property type="entry name" value="Response_reg"/>
    <property type="match status" value="1"/>
</dbReference>
<evidence type="ECO:0000256" key="4">
    <source>
        <dbReference type="ARBA" id="ARBA00023125"/>
    </source>
</evidence>
<dbReference type="STRING" id="425104.Ssed_3719"/>
<evidence type="ECO:0000256" key="5">
    <source>
        <dbReference type="ARBA" id="ARBA00023163"/>
    </source>
</evidence>
<dbReference type="GO" id="GO:0006355">
    <property type="term" value="P:regulation of DNA-templated transcription"/>
    <property type="evidence" value="ECO:0007669"/>
    <property type="project" value="InterPro"/>
</dbReference>
<dbReference type="Gene3D" id="3.40.50.2300">
    <property type="match status" value="1"/>
</dbReference>
<evidence type="ECO:0000313" key="10">
    <source>
        <dbReference type="EMBL" id="ABV38323.1"/>
    </source>
</evidence>
<dbReference type="SUPFAM" id="SSF46689">
    <property type="entry name" value="Homeodomain-like"/>
    <property type="match status" value="1"/>
</dbReference>
<evidence type="ECO:0000313" key="11">
    <source>
        <dbReference type="Proteomes" id="UP000002015"/>
    </source>
</evidence>
<evidence type="ECO:0000256" key="1">
    <source>
        <dbReference type="ARBA" id="ARBA00022741"/>
    </source>
</evidence>
<keyword evidence="4" id="KW-0238">DNA-binding</keyword>
<evidence type="ECO:0000256" key="7">
    <source>
        <dbReference type="SAM" id="MobiDB-lite"/>
    </source>
</evidence>
<feature type="modified residue" description="4-aspartylphosphate" evidence="6">
    <location>
        <position position="52"/>
    </location>
</feature>
<dbReference type="Gene3D" id="1.10.8.60">
    <property type="match status" value="1"/>
</dbReference>
<feature type="domain" description="Sigma-54 factor interaction" evidence="8">
    <location>
        <begin position="153"/>
        <end position="374"/>
    </location>
</feature>
<dbReference type="InterPro" id="IPR027417">
    <property type="entry name" value="P-loop_NTPase"/>
</dbReference>
<dbReference type="PANTHER" id="PTHR32071:SF86">
    <property type="entry name" value="TWO COMPONENT SIGNAL TRANSDUCTION SYSTEM SIGMA54-DEPENDENT RESPONSE REGULATOR FIS FAMILY"/>
    <property type="match status" value="1"/>
</dbReference>
<evidence type="ECO:0000259" key="9">
    <source>
        <dbReference type="PROSITE" id="PS50110"/>
    </source>
</evidence>
<dbReference type="eggNOG" id="COG2204">
    <property type="taxonomic scope" value="Bacteria"/>
</dbReference>
<dbReference type="OrthoDB" id="9804019at2"/>
<dbReference type="InterPro" id="IPR058031">
    <property type="entry name" value="AAA_lid_NorR"/>
</dbReference>
<proteinExistence type="predicted"/>
<dbReference type="Gene3D" id="3.40.50.300">
    <property type="entry name" value="P-loop containing nucleotide triphosphate hydrolases"/>
    <property type="match status" value="1"/>
</dbReference>
<keyword evidence="6" id="KW-0597">Phosphoprotein</keyword>
<dbReference type="SMART" id="SM00448">
    <property type="entry name" value="REC"/>
    <property type="match status" value="1"/>
</dbReference>
<feature type="compositionally biased region" description="Polar residues" evidence="7">
    <location>
        <begin position="424"/>
        <end position="451"/>
    </location>
</feature>
<dbReference type="InterPro" id="IPR009057">
    <property type="entry name" value="Homeodomain-like_sf"/>
</dbReference>
<dbReference type="PROSITE" id="PS50045">
    <property type="entry name" value="SIGMA54_INTERACT_4"/>
    <property type="match status" value="1"/>
</dbReference>
<sequence>MDTILIVDDNQAVCNALALMLELHGYQPLTCLSPDTALELIHLHDISLVIQDMNFTQDTTSGEEGKALFYAIRGLQPELPIILLTAWTQLEIAVELVKEGAADYMGKPWEDAKLLTSINNLISLHTLSKANTQLKRVENERMSAIKGADLCGIVFGSGAMQRCVDLALQIARSDVSVLITGPNGAGKDKLADIIHANSPLKSKPFIKVNIGALPMELLEAELFGAEAGAFTGANKTRIGRFEAADGGTLFLDEIGNLPLSGQVKLLRVLQTGEFERLGSHQTRKVNVRVLSATNADLDEEIRTGRFREDLFYRLNVIELALPPLNARCDDILPLIGHFVGPDFSLNKQAQQVLVEHQWPGNVRELENVCKRAVILAQDSVLTVEDFGLITSSGANLTHRQTELSRVEHKQTADVDKPTADEARNATSTQALAETNTGEALDSTSSQPLSKESLSKEPLDKASIEEALLEHSGIIARVAKSLGLSRQALYRRMEKFGIDK</sequence>
<feature type="domain" description="Response regulatory" evidence="9">
    <location>
        <begin position="3"/>
        <end position="122"/>
    </location>
</feature>
<dbReference type="SMART" id="SM00382">
    <property type="entry name" value="AAA"/>
    <property type="match status" value="1"/>
</dbReference>
<dbReference type="PROSITE" id="PS00676">
    <property type="entry name" value="SIGMA54_INTERACT_2"/>
    <property type="match status" value="1"/>
</dbReference>
<dbReference type="InterPro" id="IPR002197">
    <property type="entry name" value="HTH_Fis"/>
</dbReference>
<dbReference type="InterPro" id="IPR011006">
    <property type="entry name" value="CheY-like_superfamily"/>
</dbReference>
<dbReference type="RefSeq" id="WP_012144053.1">
    <property type="nucleotide sequence ID" value="NC_009831.1"/>
</dbReference>
<organism evidence="10 11">
    <name type="scientific">Shewanella sediminis (strain HAW-EB3)</name>
    <dbReference type="NCBI Taxonomy" id="425104"/>
    <lineage>
        <taxon>Bacteria</taxon>
        <taxon>Pseudomonadati</taxon>
        <taxon>Pseudomonadota</taxon>
        <taxon>Gammaproteobacteria</taxon>
        <taxon>Alteromonadales</taxon>
        <taxon>Shewanellaceae</taxon>
        <taxon>Shewanella</taxon>
    </lineage>
</organism>
<dbReference type="FunFam" id="3.40.50.300:FF:000006">
    <property type="entry name" value="DNA-binding transcriptional regulator NtrC"/>
    <property type="match status" value="1"/>
</dbReference>
<dbReference type="InterPro" id="IPR002078">
    <property type="entry name" value="Sigma_54_int"/>
</dbReference>
<evidence type="ECO:0000259" key="8">
    <source>
        <dbReference type="PROSITE" id="PS50045"/>
    </source>
</evidence>
<dbReference type="EMBL" id="CP000821">
    <property type="protein sequence ID" value="ABV38323.1"/>
    <property type="molecule type" value="Genomic_DNA"/>
</dbReference>
<dbReference type="HOGENOM" id="CLU_000445_0_6_6"/>
<evidence type="ECO:0000256" key="2">
    <source>
        <dbReference type="ARBA" id="ARBA00022840"/>
    </source>
</evidence>
<keyword evidence="2" id="KW-0067">ATP-binding</keyword>